<accession>A0A5B8CN35</accession>
<organism evidence="3 4">
    <name type="scientific">Sphingobium fuliginis ATCC 27551</name>
    <dbReference type="NCBI Taxonomy" id="1208342"/>
    <lineage>
        <taxon>Bacteria</taxon>
        <taxon>Pseudomonadati</taxon>
        <taxon>Pseudomonadota</taxon>
        <taxon>Alphaproteobacteria</taxon>
        <taxon>Sphingomonadales</taxon>
        <taxon>Sphingomonadaceae</taxon>
        <taxon>Sphingobium</taxon>
    </lineage>
</organism>
<evidence type="ECO:0000313" key="4">
    <source>
        <dbReference type="Proteomes" id="UP000311469"/>
    </source>
</evidence>
<feature type="domain" description="Spore coat protein U/FanG" evidence="2">
    <location>
        <begin position="30"/>
        <end position="181"/>
    </location>
</feature>
<feature type="signal peptide" evidence="1">
    <location>
        <begin position="1"/>
        <end position="25"/>
    </location>
</feature>
<evidence type="ECO:0000259" key="2">
    <source>
        <dbReference type="Pfam" id="PF05229"/>
    </source>
</evidence>
<protein>
    <recommendedName>
        <fullName evidence="2">Spore coat protein U/FanG domain-containing protein</fullName>
    </recommendedName>
</protein>
<name>A0A5B8CN35_SPHSA</name>
<dbReference type="Proteomes" id="UP000311469">
    <property type="component" value="Chromosome cSF2"/>
</dbReference>
<feature type="chain" id="PRO_5022984493" description="Spore coat protein U/FanG domain-containing protein" evidence="1">
    <location>
        <begin position="26"/>
        <end position="186"/>
    </location>
</feature>
<keyword evidence="1" id="KW-0732">Signal</keyword>
<evidence type="ECO:0000313" key="3">
    <source>
        <dbReference type="EMBL" id="QDC40036.1"/>
    </source>
</evidence>
<dbReference type="EMBL" id="CP041017">
    <property type="protein sequence ID" value="QDC40036.1"/>
    <property type="molecule type" value="Genomic_DNA"/>
</dbReference>
<dbReference type="KEGG" id="sufl:FIL70_23270"/>
<proteinExistence type="predicted"/>
<dbReference type="AlphaFoldDB" id="A0A5B8CN35"/>
<sequence length="186" mass="19569">MGKYSMKKMILASAAAMLVASPALAANSATDQFQINAQIPETCTMQNVNDVNLGALNISTTAGNGALLLSSDATQNTNQFWVSCNKQNQMTLSGPATLQGSRAFQAGVDDAGFTDKLNYRVEALNYFTSGAQPSFSSAQGAQNQTSRGPVHRQVRLAAKVLSSENTLRPLAGNYTGTVTVTVQTAL</sequence>
<dbReference type="InterPro" id="IPR007893">
    <property type="entry name" value="Spore_coat_U/FanG"/>
</dbReference>
<gene>
    <name evidence="3" type="ORF">FIL70_23270</name>
</gene>
<reference evidence="3 4" key="1">
    <citation type="submission" date="2019-06" db="EMBL/GenBank/DDBJ databases">
        <title>Genome organization and adaptive potential of archetypical organophosphate degarding Sphingobium fuliginis ATCC 27551.</title>
        <authorList>
            <person name="Sarwar A."/>
            <person name="Parthasarathy S."/>
            <person name="Singh C."/>
            <person name="Siddavattam D."/>
        </authorList>
    </citation>
    <scope>NUCLEOTIDE SEQUENCE [LARGE SCALE GENOMIC DNA]</scope>
    <source>
        <strain evidence="3 4">ATCC 27551</strain>
    </source>
</reference>
<dbReference type="Pfam" id="PF05229">
    <property type="entry name" value="SCPU"/>
    <property type="match status" value="1"/>
</dbReference>
<evidence type="ECO:0000256" key="1">
    <source>
        <dbReference type="SAM" id="SignalP"/>
    </source>
</evidence>